<dbReference type="Proteomes" id="UP000229498">
    <property type="component" value="Unassembled WGS sequence"/>
</dbReference>
<evidence type="ECO:0000313" key="2">
    <source>
        <dbReference type="Proteomes" id="UP000229498"/>
    </source>
</evidence>
<sequence>MSHTVSQSDAEFPSDYWRRHHYYQLNAEERAKIDIAEAARELSAVRRKVLHKAIDDAPISIHPDWVSFLWQEIQAYRDLMPQNHECARELEVEVARLVLKAIAEGRVTDPAALAAIVSDVDIPDRNPNPELF</sequence>
<comment type="caution">
    <text evidence="1">The sequence shown here is derived from an EMBL/GenBank/DDBJ whole genome shotgun (WGS) entry which is preliminary data.</text>
</comment>
<dbReference type="EMBL" id="PHIG01000054">
    <property type="protein sequence ID" value="PJK27864.1"/>
    <property type="molecule type" value="Genomic_DNA"/>
</dbReference>
<dbReference type="RefSeq" id="WP_109795689.1">
    <property type="nucleotide sequence ID" value="NZ_PHIG01000054.1"/>
</dbReference>
<gene>
    <name evidence="1" type="ORF">CVT23_20555</name>
</gene>
<dbReference type="OrthoDB" id="9930993at2"/>
<dbReference type="AlphaFoldDB" id="A0A2M9FWN7"/>
<keyword evidence="2" id="KW-1185">Reference proteome</keyword>
<name>A0A2M9FWN7_9PROT</name>
<proteinExistence type="predicted"/>
<evidence type="ECO:0000313" key="1">
    <source>
        <dbReference type="EMBL" id="PJK27864.1"/>
    </source>
</evidence>
<accession>A0A2M9FWN7</accession>
<reference evidence="1 2" key="1">
    <citation type="submission" date="2017-11" db="EMBL/GenBank/DDBJ databases">
        <title>Draft genome sequence of Rhizobiales bacterium SY3-13.</title>
        <authorList>
            <person name="Sun C."/>
        </authorList>
    </citation>
    <scope>NUCLEOTIDE SEQUENCE [LARGE SCALE GENOMIC DNA]</scope>
    <source>
        <strain evidence="1 2">SY3-13</strain>
    </source>
</reference>
<protein>
    <submittedName>
        <fullName evidence="1">Uncharacterized protein</fullName>
    </submittedName>
</protein>
<organism evidence="1 2">
    <name type="scientific">Minwuia thermotolerans</name>
    <dbReference type="NCBI Taxonomy" id="2056226"/>
    <lineage>
        <taxon>Bacteria</taxon>
        <taxon>Pseudomonadati</taxon>
        <taxon>Pseudomonadota</taxon>
        <taxon>Alphaproteobacteria</taxon>
        <taxon>Minwuiales</taxon>
        <taxon>Minwuiaceae</taxon>
        <taxon>Minwuia</taxon>
    </lineage>
</organism>